<evidence type="ECO:0000313" key="3">
    <source>
        <dbReference type="EMBL" id="CCM04613.1"/>
    </source>
</evidence>
<feature type="region of interest" description="Disordered" evidence="1">
    <location>
        <begin position="195"/>
        <end position="230"/>
    </location>
</feature>
<keyword evidence="2" id="KW-1133">Transmembrane helix</keyword>
<keyword evidence="4" id="KW-1185">Reference proteome</keyword>
<feature type="compositionally biased region" description="Polar residues" evidence="1">
    <location>
        <begin position="1"/>
        <end position="16"/>
    </location>
</feature>
<name>J4GCI8_9APHY</name>
<feature type="region of interest" description="Disordered" evidence="1">
    <location>
        <begin position="1"/>
        <end position="27"/>
    </location>
</feature>
<evidence type="ECO:0000256" key="1">
    <source>
        <dbReference type="SAM" id="MobiDB-lite"/>
    </source>
</evidence>
<sequence>MSDNFELQDFSTTTCDEPTPAPAPAPQSLAVSVDTESVLYWAWGAASILAVSATTLLLFPRFLLFLVEGGGSERRTYLTPLESFLARNLGILLVAAAIVLVLNVPSVPLFDPNQATTRHPLLAPLSSACAIIAFLAYNTRSVSSLGLLVTFPAAAISLWGFWVMLFEGTSAFSKKTGADKHTSTFLFGNRAAASAQKKRWKKRRAEPSGDLSTRNGTGSFESRGATRTSS</sequence>
<dbReference type="AlphaFoldDB" id="J4GCI8"/>
<reference evidence="3 4" key="1">
    <citation type="journal article" date="2012" name="Appl. Environ. Microbiol.">
        <title>Short-read sequencing for genomic analysis of the brown rot fungus Fibroporia radiculosa.</title>
        <authorList>
            <person name="Tang J.D."/>
            <person name="Perkins A.D."/>
            <person name="Sonstegard T.S."/>
            <person name="Schroeder S.G."/>
            <person name="Burgess S.C."/>
            <person name="Diehl S.V."/>
        </authorList>
    </citation>
    <scope>NUCLEOTIDE SEQUENCE [LARGE SCALE GENOMIC DNA]</scope>
    <source>
        <strain evidence="3 4">TFFH 294</strain>
    </source>
</reference>
<dbReference type="HOGENOM" id="CLU_107722_0_0_1"/>
<dbReference type="PANTHER" id="PTHR39605">
    <property type="entry name" value="MAJOR FACILITATOR SUPERFAMILY (MFS) PROFILE DOMAIN-CONTAINING PROTEIN"/>
    <property type="match status" value="1"/>
</dbReference>
<evidence type="ECO:0008006" key="5">
    <source>
        <dbReference type="Google" id="ProtNLM"/>
    </source>
</evidence>
<feature type="transmembrane region" description="Helical" evidence="2">
    <location>
        <begin position="145"/>
        <end position="165"/>
    </location>
</feature>
<protein>
    <recommendedName>
        <fullName evidence="5">Transmembrane protein</fullName>
    </recommendedName>
</protein>
<evidence type="ECO:0000256" key="2">
    <source>
        <dbReference type="SAM" id="Phobius"/>
    </source>
</evidence>
<accession>J4GCI8</accession>
<proteinExistence type="predicted"/>
<dbReference type="Proteomes" id="UP000006352">
    <property type="component" value="Unassembled WGS sequence"/>
</dbReference>
<dbReference type="PANTHER" id="PTHR39605:SF1">
    <property type="entry name" value="MAJOR FACILITATOR SUPERFAMILY (MFS) PROFILE DOMAIN-CONTAINING PROTEIN"/>
    <property type="match status" value="1"/>
</dbReference>
<dbReference type="RefSeq" id="XP_012183896.1">
    <property type="nucleotide sequence ID" value="XM_012328506.1"/>
</dbReference>
<feature type="transmembrane region" description="Helical" evidence="2">
    <location>
        <begin position="88"/>
        <end position="109"/>
    </location>
</feature>
<evidence type="ECO:0000313" key="4">
    <source>
        <dbReference type="Proteomes" id="UP000006352"/>
    </source>
</evidence>
<dbReference type="OrthoDB" id="2550114at2759"/>
<feature type="transmembrane region" description="Helical" evidence="2">
    <location>
        <begin position="121"/>
        <end position="138"/>
    </location>
</feature>
<keyword evidence="2" id="KW-0812">Transmembrane</keyword>
<dbReference type="EMBL" id="HE797160">
    <property type="protein sequence ID" value="CCM04613.1"/>
    <property type="molecule type" value="Genomic_DNA"/>
</dbReference>
<dbReference type="GeneID" id="24099524"/>
<gene>
    <name evidence="3" type="ORF">FIBRA_06797</name>
</gene>
<feature type="transmembrane region" description="Helical" evidence="2">
    <location>
        <begin position="40"/>
        <end position="67"/>
    </location>
</feature>
<keyword evidence="2" id="KW-0472">Membrane</keyword>
<feature type="compositionally biased region" description="Polar residues" evidence="1">
    <location>
        <begin position="210"/>
        <end position="230"/>
    </location>
</feature>
<dbReference type="InParanoid" id="J4GCI8"/>
<organism evidence="3 4">
    <name type="scientific">Fibroporia radiculosa</name>
    <dbReference type="NCBI Taxonomy" id="599839"/>
    <lineage>
        <taxon>Eukaryota</taxon>
        <taxon>Fungi</taxon>
        <taxon>Dikarya</taxon>
        <taxon>Basidiomycota</taxon>
        <taxon>Agaricomycotina</taxon>
        <taxon>Agaricomycetes</taxon>
        <taxon>Polyporales</taxon>
        <taxon>Fibroporiaceae</taxon>
        <taxon>Fibroporia</taxon>
    </lineage>
</organism>
<dbReference type="STRING" id="599839.J4GCI8"/>